<feature type="region of interest" description="Disordered" evidence="1">
    <location>
        <begin position="1"/>
        <end position="20"/>
    </location>
</feature>
<evidence type="ECO:0000256" key="1">
    <source>
        <dbReference type="SAM" id="MobiDB-lite"/>
    </source>
</evidence>
<reference evidence="2" key="1">
    <citation type="submission" date="2023-03" db="EMBL/GenBank/DDBJ databases">
        <title>Massive genome expansion in bonnet fungi (Mycena s.s.) driven by repeated elements and novel gene families across ecological guilds.</title>
        <authorList>
            <consortium name="Lawrence Berkeley National Laboratory"/>
            <person name="Harder C.B."/>
            <person name="Miyauchi S."/>
            <person name="Viragh M."/>
            <person name="Kuo A."/>
            <person name="Thoen E."/>
            <person name="Andreopoulos B."/>
            <person name="Lu D."/>
            <person name="Skrede I."/>
            <person name="Drula E."/>
            <person name="Henrissat B."/>
            <person name="Morin E."/>
            <person name="Kohler A."/>
            <person name="Barry K."/>
            <person name="LaButti K."/>
            <person name="Morin E."/>
            <person name="Salamov A."/>
            <person name="Lipzen A."/>
            <person name="Mereny Z."/>
            <person name="Hegedus B."/>
            <person name="Baldrian P."/>
            <person name="Stursova M."/>
            <person name="Weitz H."/>
            <person name="Taylor A."/>
            <person name="Grigoriev I.V."/>
            <person name="Nagy L.G."/>
            <person name="Martin F."/>
            <person name="Kauserud H."/>
        </authorList>
    </citation>
    <scope>NUCLEOTIDE SEQUENCE</scope>
    <source>
        <strain evidence="2">CBHHK182m</strain>
    </source>
</reference>
<dbReference type="Pfam" id="PF20414">
    <property type="entry name" value="DUF6698"/>
    <property type="match status" value="1"/>
</dbReference>
<accession>A0AAD7IAL6</accession>
<evidence type="ECO:0000313" key="2">
    <source>
        <dbReference type="EMBL" id="KAJ7738801.1"/>
    </source>
</evidence>
<dbReference type="EMBL" id="JARKIB010000110">
    <property type="protein sequence ID" value="KAJ7738801.1"/>
    <property type="molecule type" value="Genomic_DNA"/>
</dbReference>
<proteinExistence type="predicted"/>
<feature type="compositionally biased region" description="Low complexity" evidence="1">
    <location>
        <begin position="400"/>
        <end position="410"/>
    </location>
</feature>
<gene>
    <name evidence="2" type="ORF">B0H16DRAFT_1729772</name>
</gene>
<name>A0AAD7IAL6_9AGAR</name>
<protein>
    <submittedName>
        <fullName evidence="2">Uncharacterized protein</fullName>
    </submittedName>
</protein>
<evidence type="ECO:0000313" key="3">
    <source>
        <dbReference type="Proteomes" id="UP001215598"/>
    </source>
</evidence>
<organism evidence="2 3">
    <name type="scientific">Mycena metata</name>
    <dbReference type="NCBI Taxonomy" id="1033252"/>
    <lineage>
        <taxon>Eukaryota</taxon>
        <taxon>Fungi</taxon>
        <taxon>Dikarya</taxon>
        <taxon>Basidiomycota</taxon>
        <taxon>Agaricomycotina</taxon>
        <taxon>Agaricomycetes</taxon>
        <taxon>Agaricomycetidae</taxon>
        <taxon>Agaricales</taxon>
        <taxon>Marasmiineae</taxon>
        <taxon>Mycenaceae</taxon>
        <taxon>Mycena</taxon>
    </lineage>
</organism>
<feature type="compositionally biased region" description="Low complexity" evidence="1">
    <location>
        <begin position="11"/>
        <end position="20"/>
    </location>
</feature>
<dbReference type="InterPro" id="IPR046521">
    <property type="entry name" value="DUF6698"/>
</dbReference>
<feature type="compositionally biased region" description="Pro residues" evidence="1">
    <location>
        <begin position="1"/>
        <end position="10"/>
    </location>
</feature>
<dbReference type="Proteomes" id="UP001215598">
    <property type="component" value="Unassembled WGS sequence"/>
</dbReference>
<keyword evidence="3" id="KW-1185">Reference proteome</keyword>
<sequence>MSEMSPPNPVPAVVSAPASTVTTSSLLSTPLKRKYDELEQELVPGKKASKCKKKSTFTSMTPIEQLLSLAHFFPRYVHPFMELGDVLLYGPEKHWGAASTSDLPAAKIKRQKSHVESSTPMQTKDQGSDQLVQQMCTAATNSRTLDTNGLKHELTYVLPNPHKDILKPPIPKEESKSEGGLVHPMLRQFILGWNDRALLPPLVFKSSRIVTVAATASAATIPDDSAPGAATPPSDTSPEAVALLKSIVAGTHEMSEQDYPSFFYEEGSYDADDLEKDLLRGDALPRILQHIWVGPKSAINGLRNSIPSGCNAKLHGVFKISPEMIGYAGVQGRTTISTKDWRARDGKFHYEKLFQKITLAWFQEEVFGTNTGPNAPSDAEEESEAADPVLLQRAARRAASEATSSTASSA</sequence>
<feature type="region of interest" description="Disordered" evidence="1">
    <location>
        <begin position="370"/>
        <end position="410"/>
    </location>
</feature>
<comment type="caution">
    <text evidence="2">The sequence shown here is derived from an EMBL/GenBank/DDBJ whole genome shotgun (WGS) entry which is preliminary data.</text>
</comment>
<dbReference type="AlphaFoldDB" id="A0AAD7IAL6"/>